<feature type="compositionally biased region" description="Basic and acidic residues" evidence="7">
    <location>
        <begin position="227"/>
        <end position="247"/>
    </location>
</feature>
<feature type="compositionally biased region" description="Basic and acidic residues" evidence="7">
    <location>
        <begin position="498"/>
        <end position="512"/>
    </location>
</feature>
<keyword evidence="3" id="KW-0238">DNA-binding</keyword>
<proteinExistence type="predicted"/>
<dbReference type="PANTHER" id="PTHR31003">
    <property type="entry name" value="MYB FAMILY TRANSCRIPTION FACTOR"/>
    <property type="match status" value="1"/>
</dbReference>
<dbReference type="InterPro" id="IPR017930">
    <property type="entry name" value="Myb_dom"/>
</dbReference>
<organism evidence="9 10">
    <name type="scientific">Parasponia andersonii</name>
    <name type="common">Sponia andersonii</name>
    <dbReference type="NCBI Taxonomy" id="3476"/>
    <lineage>
        <taxon>Eukaryota</taxon>
        <taxon>Viridiplantae</taxon>
        <taxon>Streptophyta</taxon>
        <taxon>Embryophyta</taxon>
        <taxon>Tracheophyta</taxon>
        <taxon>Spermatophyta</taxon>
        <taxon>Magnoliopsida</taxon>
        <taxon>eudicotyledons</taxon>
        <taxon>Gunneridae</taxon>
        <taxon>Pentapetalae</taxon>
        <taxon>rosids</taxon>
        <taxon>fabids</taxon>
        <taxon>Rosales</taxon>
        <taxon>Cannabaceae</taxon>
        <taxon>Parasponia</taxon>
    </lineage>
</organism>
<dbReference type="InterPro" id="IPR009057">
    <property type="entry name" value="Homeodomain-like_sf"/>
</dbReference>
<dbReference type="AlphaFoldDB" id="A0A2P5AT34"/>
<dbReference type="InterPro" id="IPR044787">
    <property type="entry name" value="HHO5-like"/>
</dbReference>
<dbReference type="PANTHER" id="PTHR31003:SF19">
    <property type="entry name" value="MYB FAMILY TRANSCRIPTION FACTOR EFM"/>
    <property type="match status" value="1"/>
</dbReference>
<feature type="region of interest" description="Disordered" evidence="7">
    <location>
        <begin position="227"/>
        <end position="312"/>
    </location>
</feature>
<feature type="domain" description="HTH myb-type" evidence="8">
    <location>
        <begin position="307"/>
        <end position="367"/>
    </location>
</feature>
<dbReference type="PROSITE" id="PS51294">
    <property type="entry name" value="HTH_MYB"/>
    <property type="match status" value="1"/>
</dbReference>
<dbReference type="GO" id="GO:0003677">
    <property type="term" value="F:DNA binding"/>
    <property type="evidence" value="ECO:0007669"/>
    <property type="project" value="UniProtKB-KW"/>
</dbReference>
<dbReference type="InterPro" id="IPR058673">
    <property type="entry name" value="HHO5-like_N"/>
</dbReference>
<feature type="coiled-coil region" evidence="6">
    <location>
        <begin position="45"/>
        <end position="90"/>
    </location>
</feature>
<dbReference type="NCBIfam" id="TIGR01557">
    <property type="entry name" value="myb_SHAQKYF"/>
    <property type="match status" value="1"/>
</dbReference>
<dbReference type="FunFam" id="1.10.10.60:FF:000002">
    <property type="entry name" value="Myb family transcription factor"/>
    <property type="match status" value="1"/>
</dbReference>
<keyword evidence="4" id="KW-0804">Transcription</keyword>
<keyword evidence="5" id="KW-0539">Nucleus</keyword>
<dbReference type="InterPro" id="IPR001005">
    <property type="entry name" value="SANT/Myb"/>
</dbReference>
<evidence type="ECO:0000256" key="7">
    <source>
        <dbReference type="SAM" id="MobiDB-lite"/>
    </source>
</evidence>
<dbReference type="Pfam" id="PF26575">
    <property type="entry name" value="HHO5_N"/>
    <property type="match status" value="1"/>
</dbReference>
<dbReference type="SUPFAM" id="SSF46689">
    <property type="entry name" value="Homeodomain-like"/>
    <property type="match status" value="1"/>
</dbReference>
<dbReference type="Pfam" id="PF00249">
    <property type="entry name" value="Myb_DNA-binding"/>
    <property type="match status" value="1"/>
</dbReference>
<dbReference type="GO" id="GO:0005634">
    <property type="term" value="C:nucleus"/>
    <property type="evidence" value="ECO:0007669"/>
    <property type="project" value="UniProtKB-SubCell"/>
</dbReference>
<dbReference type="STRING" id="3476.A0A2P5AT34"/>
<evidence type="ECO:0000313" key="10">
    <source>
        <dbReference type="Proteomes" id="UP000237105"/>
    </source>
</evidence>
<evidence type="ECO:0000313" key="9">
    <source>
        <dbReference type="EMBL" id="PON39689.1"/>
    </source>
</evidence>
<protein>
    <submittedName>
        <fullName evidence="9">GARP transcription factor</fullName>
    </submittedName>
</protein>
<evidence type="ECO:0000256" key="3">
    <source>
        <dbReference type="ARBA" id="ARBA00023125"/>
    </source>
</evidence>
<feature type="compositionally biased region" description="Basic and acidic residues" evidence="7">
    <location>
        <begin position="471"/>
        <end position="490"/>
    </location>
</feature>
<evidence type="ECO:0000256" key="6">
    <source>
        <dbReference type="SAM" id="Coils"/>
    </source>
</evidence>
<keyword evidence="10" id="KW-1185">Reference proteome</keyword>
<dbReference type="InterPro" id="IPR006447">
    <property type="entry name" value="Myb_dom_plants"/>
</dbReference>
<feature type="region of interest" description="Disordered" evidence="7">
    <location>
        <begin position="426"/>
        <end position="526"/>
    </location>
</feature>
<evidence type="ECO:0000256" key="4">
    <source>
        <dbReference type="ARBA" id="ARBA00023163"/>
    </source>
</evidence>
<dbReference type="Proteomes" id="UP000237105">
    <property type="component" value="Unassembled WGS sequence"/>
</dbReference>
<feature type="compositionally biased region" description="Polar residues" evidence="7">
    <location>
        <begin position="248"/>
        <end position="260"/>
    </location>
</feature>
<keyword evidence="6" id="KW-0175">Coiled coil</keyword>
<dbReference type="EMBL" id="JXTB01000458">
    <property type="protein sequence ID" value="PON39689.1"/>
    <property type="molecule type" value="Genomic_DNA"/>
</dbReference>
<name>A0A2P5AT34_PARAD</name>
<evidence type="ECO:0000256" key="2">
    <source>
        <dbReference type="ARBA" id="ARBA00023015"/>
    </source>
</evidence>
<feature type="compositionally biased region" description="Low complexity" evidence="7">
    <location>
        <begin position="284"/>
        <end position="306"/>
    </location>
</feature>
<evidence type="ECO:0000256" key="5">
    <source>
        <dbReference type="ARBA" id="ARBA00023242"/>
    </source>
</evidence>
<comment type="caution">
    <text evidence="9">The sequence shown here is derived from an EMBL/GenBank/DDBJ whole genome shotgun (WGS) entry which is preliminary data.</text>
</comment>
<evidence type="ECO:0000259" key="8">
    <source>
        <dbReference type="PROSITE" id="PS51294"/>
    </source>
</evidence>
<accession>A0A2P5AT34</accession>
<evidence type="ECO:0000256" key="1">
    <source>
        <dbReference type="ARBA" id="ARBA00004123"/>
    </source>
</evidence>
<dbReference type="OrthoDB" id="1908613at2759"/>
<keyword evidence="2" id="KW-0805">Transcription regulation</keyword>
<gene>
    <name evidence="9" type="primary">PanHRS2</name>
    <name evidence="9" type="ORF">PanWU01x14_303290</name>
</gene>
<dbReference type="Gene3D" id="1.10.10.60">
    <property type="entry name" value="Homeodomain-like"/>
    <property type="match status" value="1"/>
</dbReference>
<sequence>MASPSELSLDCKPAAHSYSMLLKSFGDQYHHLQQQQQHHDQTLKLEDFLNRLEEERLKIDAFKRELPLCMQLLTNAVETSRQQLQAYRANQGPIRPVLEEFIPLKTASSECSADQKTTNPSDNKANWMISAQLWSQTTDGSTKPQPTNNTNIITQKEADHSISFNVVSSPKLALDNRLSQRINGPAAGGAFLPFSKDNRCTNNSSPSQSFRPLPELALAAASAEKDIMGEEKRCSPEADAGPLRRENSAGTVLGNGNSTGVVMEPGKGGNSSSINGKDHQAGQTTVTNNNTTTNSSSTTTTTTTNQTHRKARRCWSPDLHRRFVNALQMLGGSQVATPKQIRELMKVDGLTNDEVKSHLQKYRLHTRRPSPSPHAPGAPAPQLVVLGSIWVPPEYAAVAAHSGGPAALYSPHAASHAPPPHYCSPPVPQDFYASQAPPPAMPHHQLHHHHHHPLHHHLQIYKAASQTHSSPESDLRGAGDRSESIEDGKSESSSWKGESGDGERKGLAALREDGEESNGSEITLKF</sequence>
<dbReference type="GO" id="GO:0003700">
    <property type="term" value="F:DNA-binding transcription factor activity"/>
    <property type="evidence" value="ECO:0007669"/>
    <property type="project" value="InterPro"/>
</dbReference>
<reference evidence="10" key="1">
    <citation type="submission" date="2016-06" db="EMBL/GenBank/DDBJ databases">
        <title>Parallel loss of symbiosis genes in relatives of nitrogen-fixing non-legume Parasponia.</title>
        <authorList>
            <person name="Van Velzen R."/>
            <person name="Holmer R."/>
            <person name="Bu F."/>
            <person name="Rutten L."/>
            <person name="Van Zeijl A."/>
            <person name="Liu W."/>
            <person name="Santuari L."/>
            <person name="Cao Q."/>
            <person name="Sharma T."/>
            <person name="Shen D."/>
            <person name="Roswanjaya Y."/>
            <person name="Wardhani T."/>
            <person name="Kalhor M.S."/>
            <person name="Jansen J."/>
            <person name="Van den Hoogen J."/>
            <person name="Gungor B."/>
            <person name="Hartog M."/>
            <person name="Hontelez J."/>
            <person name="Verver J."/>
            <person name="Yang W.-C."/>
            <person name="Schijlen E."/>
            <person name="Repin R."/>
            <person name="Schilthuizen M."/>
            <person name="Schranz E."/>
            <person name="Heidstra R."/>
            <person name="Miyata K."/>
            <person name="Fedorova E."/>
            <person name="Kohlen W."/>
            <person name="Bisseling T."/>
            <person name="Smit S."/>
            <person name="Geurts R."/>
        </authorList>
    </citation>
    <scope>NUCLEOTIDE SEQUENCE [LARGE SCALE GENOMIC DNA]</scope>
    <source>
        <strain evidence="10">cv. WU1-14</strain>
    </source>
</reference>
<feature type="compositionally biased region" description="Basic residues" evidence="7">
    <location>
        <begin position="444"/>
        <end position="459"/>
    </location>
</feature>
<comment type="subcellular location">
    <subcellularLocation>
        <location evidence="1">Nucleus</location>
    </subcellularLocation>
</comment>